<reference evidence="2" key="1">
    <citation type="journal article" date="2019" name="Int. J. Syst. Evol. Microbiol.">
        <title>The Global Catalogue of Microorganisms (GCM) 10K type strain sequencing project: providing services to taxonomists for standard genome sequencing and annotation.</title>
        <authorList>
            <consortium name="The Broad Institute Genomics Platform"/>
            <consortium name="The Broad Institute Genome Sequencing Center for Infectious Disease"/>
            <person name="Wu L."/>
            <person name="Ma J."/>
        </authorList>
    </citation>
    <scope>NUCLEOTIDE SEQUENCE [LARGE SCALE GENOMIC DNA]</scope>
    <source>
        <strain evidence="2">CGMCC 1.12931</strain>
    </source>
</reference>
<proteinExistence type="predicted"/>
<gene>
    <name evidence="1" type="ORF">GCM10010832_06240</name>
</gene>
<organism evidence="1 2">
    <name type="scientific">Psychroflexus planctonicus</name>
    <dbReference type="NCBI Taxonomy" id="1526575"/>
    <lineage>
        <taxon>Bacteria</taxon>
        <taxon>Pseudomonadati</taxon>
        <taxon>Bacteroidota</taxon>
        <taxon>Flavobacteriia</taxon>
        <taxon>Flavobacteriales</taxon>
        <taxon>Flavobacteriaceae</taxon>
        <taxon>Psychroflexus</taxon>
    </lineage>
</organism>
<dbReference type="Proteomes" id="UP000599179">
    <property type="component" value="Unassembled WGS sequence"/>
</dbReference>
<comment type="caution">
    <text evidence="1">The sequence shown here is derived from an EMBL/GenBank/DDBJ whole genome shotgun (WGS) entry which is preliminary data.</text>
</comment>
<evidence type="ECO:0000313" key="2">
    <source>
        <dbReference type="Proteomes" id="UP000599179"/>
    </source>
</evidence>
<dbReference type="EMBL" id="BMGM01000002">
    <property type="protein sequence ID" value="GGE28301.1"/>
    <property type="molecule type" value="Genomic_DNA"/>
</dbReference>
<protein>
    <submittedName>
        <fullName evidence="1">Uncharacterized protein</fullName>
    </submittedName>
</protein>
<evidence type="ECO:0000313" key="1">
    <source>
        <dbReference type="EMBL" id="GGE28301.1"/>
    </source>
</evidence>
<sequence>MARRQQNNGCPKRDYVCLLKQMFILKWIANVMTQINLDMGFVFILQYQEILDKS</sequence>
<name>A0ABQ1SG10_9FLAO</name>
<keyword evidence="2" id="KW-1185">Reference proteome</keyword>
<accession>A0ABQ1SG10</accession>